<evidence type="ECO:0000313" key="7">
    <source>
        <dbReference type="Proteomes" id="UP001152803"/>
    </source>
</evidence>
<evidence type="ECO:0000313" key="6">
    <source>
        <dbReference type="EMBL" id="KAJ8279918.1"/>
    </source>
</evidence>
<dbReference type="AlphaFoldDB" id="A0A9Q1I4F3"/>
<dbReference type="Gene3D" id="2.60.40.10">
    <property type="entry name" value="Immunoglobulins"/>
    <property type="match status" value="2"/>
</dbReference>
<dbReference type="GO" id="GO:0004888">
    <property type="term" value="F:transmembrane signaling receptor activity"/>
    <property type="evidence" value="ECO:0007669"/>
    <property type="project" value="TreeGrafter"/>
</dbReference>
<dbReference type="InterPro" id="IPR013783">
    <property type="entry name" value="Ig-like_fold"/>
</dbReference>
<keyword evidence="7" id="KW-1185">Reference proteome</keyword>
<dbReference type="PROSITE" id="PS50835">
    <property type="entry name" value="IG_LIKE"/>
    <property type="match status" value="1"/>
</dbReference>
<evidence type="ECO:0000256" key="1">
    <source>
        <dbReference type="ARBA" id="ARBA00004370"/>
    </source>
</evidence>
<keyword evidence="2 4" id="KW-0812">Transmembrane</keyword>
<dbReference type="InterPro" id="IPR036179">
    <property type="entry name" value="Ig-like_dom_sf"/>
</dbReference>
<dbReference type="PANTHER" id="PTHR11860">
    <property type="entry name" value="POLYMERIC-IMMUNOGLOBULIN RECEPTOR"/>
    <property type="match status" value="1"/>
</dbReference>
<sequence length="271" mass="30204">MCHGSSQHFWTPWCRCCGDRGKVTIADYPDSGVFTVTLRDLQRGDTAFYWCAVEGGSSASLYLSVTNGVPNLMVEDNMVVGAEGGSVSIRCFYSNLTRDGMRKWCRSGDWGSCLTLDSPLAERSPLITDNGEGAFGVRMRRLQRSDEGWYWCVAGDLQAPVHIAVLQDPNNTLIATTKNHTTEESSTVFYSSTATVHKTNRPGQGSQLCSGAQTCLRRTLWVLRHAGLVLVFLICTAVAFWKIWQNRRVLQSRENRRCGTKLRCQNNTDCL</sequence>
<name>A0A9Q1I4F3_CONCO</name>
<dbReference type="InterPro" id="IPR003599">
    <property type="entry name" value="Ig_sub"/>
</dbReference>
<proteinExistence type="predicted"/>
<dbReference type="SUPFAM" id="SSF48726">
    <property type="entry name" value="Immunoglobulin"/>
    <property type="match status" value="2"/>
</dbReference>
<feature type="transmembrane region" description="Helical" evidence="4">
    <location>
        <begin position="221"/>
        <end position="244"/>
    </location>
</feature>
<dbReference type="PANTHER" id="PTHR11860:SF111">
    <property type="entry name" value="IMMUNOGLOBULIN SUBTYPE DOMAIN-CONTAINING PROTEIN"/>
    <property type="match status" value="1"/>
</dbReference>
<accession>A0A9Q1I4F3</accession>
<evidence type="ECO:0000256" key="2">
    <source>
        <dbReference type="ARBA" id="ARBA00022692"/>
    </source>
</evidence>
<keyword evidence="4" id="KW-1133">Transmembrane helix</keyword>
<feature type="domain" description="Ig-like" evidence="5">
    <location>
        <begin position="70"/>
        <end position="164"/>
    </location>
</feature>
<comment type="caution">
    <text evidence="6">The sequence shown here is derived from an EMBL/GenBank/DDBJ whole genome shotgun (WGS) entry which is preliminary data.</text>
</comment>
<protein>
    <recommendedName>
        <fullName evidence="5">Ig-like domain-containing protein</fullName>
    </recommendedName>
</protein>
<dbReference type="InterPro" id="IPR007110">
    <property type="entry name" value="Ig-like_dom"/>
</dbReference>
<organism evidence="6 7">
    <name type="scientific">Conger conger</name>
    <name type="common">Conger eel</name>
    <name type="synonym">Muraena conger</name>
    <dbReference type="NCBI Taxonomy" id="82655"/>
    <lineage>
        <taxon>Eukaryota</taxon>
        <taxon>Metazoa</taxon>
        <taxon>Chordata</taxon>
        <taxon>Craniata</taxon>
        <taxon>Vertebrata</taxon>
        <taxon>Euteleostomi</taxon>
        <taxon>Actinopterygii</taxon>
        <taxon>Neopterygii</taxon>
        <taxon>Teleostei</taxon>
        <taxon>Anguilliformes</taxon>
        <taxon>Congridae</taxon>
        <taxon>Conger</taxon>
    </lineage>
</organism>
<dbReference type="EMBL" id="JAFJMO010000004">
    <property type="protein sequence ID" value="KAJ8279918.1"/>
    <property type="molecule type" value="Genomic_DNA"/>
</dbReference>
<dbReference type="SMART" id="SM00409">
    <property type="entry name" value="IG"/>
    <property type="match status" value="1"/>
</dbReference>
<dbReference type="Proteomes" id="UP001152803">
    <property type="component" value="Unassembled WGS sequence"/>
</dbReference>
<evidence type="ECO:0000259" key="5">
    <source>
        <dbReference type="PROSITE" id="PS50835"/>
    </source>
</evidence>
<dbReference type="InterPro" id="IPR050671">
    <property type="entry name" value="CD300_family_receptors"/>
</dbReference>
<dbReference type="OrthoDB" id="8920197at2759"/>
<reference evidence="6" key="1">
    <citation type="journal article" date="2023" name="Science">
        <title>Genome structures resolve the early diversification of teleost fishes.</title>
        <authorList>
            <person name="Parey E."/>
            <person name="Louis A."/>
            <person name="Montfort J."/>
            <person name="Bouchez O."/>
            <person name="Roques C."/>
            <person name="Iampietro C."/>
            <person name="Lluch J."/>
            <person name="Castinel A."/>
            <person name="Donnadieu C."/>
            <person name="Desvignes T."/>
            <person name="Floi Bucao C."/>
            <person name="Jouanno E."/>
            <person name="Wen M."/>
            <person name="Mejri S."/>
            <person name="Dirks R."/>
            <person name="Jansen H."/>
            <person name="Henkel C."/>
            <person name="Chen W.J."/>
            <person name="Zahm M."/>
            <person name="Cabau C."/>
            <person name="Klopp C."/>
            <person name="Thompson A.W."/>
            <person name="Robinson-Rechavi M."/>
            <person name="Braasch I."/>
            <person name="Lecointre G."/>
            <person name="Bobe J."/>
            <person name="Postlethwait J.H."/>
            <person name="Berthelot C."/>
            <person name="Roest Crollius H."/>
            <person name="Guiguen Y."/>
        </authorList>
    </citation>
    <scope>NUCLEOTIDE SEQUENCE</scope>
    <source>
        <strain evidence="6">Concon-B</strain>
    </source>
</reference>
<keyword evidence="3 4" id="KW-0472">Membrane</keyword>
<evidence type="ECO:0000256" key="4">
    <source>
        <dbReference type="SAM" id="Phobius"/>
    </source>
</evidence>
<dbReference type="GO" id="GO:0005886">
    <property type="term" value="C:plasma membrane"/>
    <property type="evidence" value="ECO:0007669"/>
    <property type="project" value="TreeGrafter"/>
</dbReference>
<comment type="subcellular location">
    <subcellularLocation>
        <location evidence="1">Membrane</location>
    </subcellularLocation>
</comment>
<gene>
    <name evidence="6" type="ORF">COCON_G00069840</name>
</gene>
<evidence type="ECO:0000256" key="3">
    <source>
        <dbReference type="ARBA" id="ARBA00023136"/>
    </source>
</evidence>